<protein>
    <submittedName>
        <fullName evidence="3">Uncharacterized protein</fullName>
    </submittedName>
</protein>
<organism evidence="3 4">
    <name type="scientific">Monoraphidium neglectum</name>
    <dbReference type="NCBI Taxonomy" id="145388"/>
    <lineage>
        <taxon>Eukaryota</taxon>
        <taxon>Viridiplantae</taxon>
        <taxon>Chlorophyta</taxon>
        <taxon>core chlorophytes</taxon>
        <taxon>Chlorophyceae</taxon>
        <taxon>CS clade</taxon>
        <taxon>Sphaeropleales</taxon>
        <taxon>Selenastraceae</taxon>
        <taxon>Monoraphidium</taxon>
    </lineage>
</organism>
<accession>A0A0D2J1N7</accession>
<dbReference type="KEGG" id="mng:MNEG_14023"/>
<evidence type="ECO:0000256" key="1">
    <source>
        <dbReference type="SAM" id="MobiDB-lite"/>
    </source>
</evidence>
<feature type="signal peptide" evidence="2">
    <location>
        <begin position="1"/>
        <end position="18"/>
    </location>
</feature>
<feature type="region of interest" description="Disordered" evidence="1">
    <location>
        <begin position="67"/>
        <end position="90"/>
    </location>
</feature>
<evidence type="ECO:0000313" key="4">
    <source>
        <dbReference type="Proteomes" id="UP000054498"/>
    </source>
</evidence>
<keyword evidence="2" id="KW-0732">Signal</keyword>
<evidence type="ECO:0000256" key="2">
    <source>
        <dbReference type="SAM" id="SignalP"/>
    </source>
</evidence>
<gene>
    <name evidence="3" type="ORF">MNEG_14023</name>
</gene>
<reference evidence="3 4" key="1">
    <citation type="journal article" date="2013" name="BMC Genomics">
        <title>Reconstruction of the lipid metabolism for the microalga Monoraphidium neglectum from its genome sequence reveals characteristics suitable for biofuel production.</title>
        <authorList>
            <person name="Bogen C."/>
            <person name="Al-Dilaimi A."/>
            <person name="Albersmeier A."/>
            <person name="Wichmann J."/>
            <person name="Grundmann M."/>
            <person name="Rupp O."/>
            <person name="Lauersen K.J."/>
            <person name="Blifernez-Klassen O."/>
            <person name="Kalinowski J."/>
            <person name="Goesmann A."/>
            <person name="Mussgnug J.H."/>
            <person name="Kruse O."/>
        </authorList>
    </citation>
    <scope>NUCLEOTIDE SEQUENCE [LARGE SCALE GENOMIC DNA]</scope>
    <source>
        <strain evidence="3 4">SAG 48.87</strain>
    </source>
</reference>
<proteinExistence type="predicted"/>
<dbReference type="EMBL" id="KK104423">
    <property type="protein sequence ID" value="KIY93937.1"/>
    <property type="molecule type" value="Genomic_DNA"/>
</dbReference>
<sequence>MIIVRILYRLYLVGAALGFWGAADPGAAPAGWQPCGGDGRCGVALVQGRRSGQEDRAIVLAGRLPPPAAAASTGSGPAGAAGGATDALFA</sequence>
<evidence type="ECO:0000313" key="3">
    <source>
        <dbReference type="EMBL" id="KIY93937.1"/>
    </source>
</evidence>
<dbReference type="Proteomes" id="UP000054498">
    <property type="component" value="Unassembled WGS sequence"/>
</dbReference>
<keyword evidence="4" id="KW-1185">Reference proteome</keyword>
<dbReference type="AlphaFoldDB" id="A0A0D2J1N7"/>
<dbReference type="RefSeq" id="XP_013892957.1">
    <property type="nucleotide sequence ID" value="XM_014037503.1"/>
</dbReference>
<dbReference type="GeneID" id="25731544"/>
<name>A0A0D2J1N7_9CHLO</name>
<feature type="non-terminal residue" evidence="3">
    <location>
        <position position="90"/>
    </location>
</feature>
<feature type="chain" id="PRO_5002255719" evidence="2">
    <location>
        <begin position="19"/>
        <end position="90"/>
    </location>
</feature>